<proteinExistence type="predicted"/>
<dbReference type="PRINTS" id="PR00018">
    <property type="entry name" value="KRINGLE"/>
</dbReference>
<dbReference type="EMBL" id="JH817675">
    <property type="protein sequence ID" value="EKC20512.1"/>
    <property type="molecule type" value="Genomic_DNA"/>
</dbReference>
<sequence length="170" mass="19482">ENKCRNPDLEPNGPWCYTTDPAQRWEYCDIPKCGTPPNECSTTAGGADYFGHVNTTVSGRTCMRWDSQSPHSHDYGYAKDQENYCRNPYGKAAKGPWCYTTDPEKIWEYCNIPCLVQCLQANFPCRQVQCYMVIMPLQDSPNITVESLHHMEHNIQLNTCHRVLFQIHGG</sequence>
<feature type="domain" description="Kringle" evidence="2">
    <location>
        <begin position="1"/>
        <end position="33"/>
    </location>
</feature>
<evidence type="ECO:0000259" key="2">
    <source>
        <dbReference type="PROSITE" id="PS50070"/>
    </source>
</evidence>
<comment type="caution">
    <text evidence="1">Lacks conserved residue(s) required for the propagation of feature annotation.</text>
</comment>
<reference evidence="3" key="1">
    <citation type="journal article" date="2012" name="Nature">
        <title>The oyster genome reveals stress adaptation and complexity of shell formation.</title>
        <authorList>
            <person name="Zhang G."/>
            <person name="Fang X."/>
            <person name="Guo X."/>
            <person name="Li L."/>
            <person name="Luo R."/>
            <person name="Xu F."/>
            <person name="Yang P."/>
            <person name="Zhang L."/>
            <person name="Wang X."/>
            <person name="Qi H."/>
            <person name="Xiong Z."/>
            <person name="Que H."/>
            <person name="Xie Y."/>
            <person name="Holland P.W."/>
            <person name="Paps J."/>
            <person name="Zhu Y."/>
            <person name="Wu F."/>
            <person name="Chen Y."/>
            <person name="Wang J."/>
            <person name="Peng C."/>
            <person name="Meng J."/>
            <person name="Yang L."/>
            <person name="Liu J."/>
            <person name="Wen B."/>
            <person name="Zhang N."/>
            <person name="Huang Z."/>
            <person name="Zhu Q."/>
            <person name="Feng Y."/>
            <person name="Mount A."/>
            <person name="Hedgecock D."/>
            <person name="Xu Z."/>
            <person name="Liu Y."/>
            <person name="Domazet-Loso T."/>
            <person name="Du Y."/>
            <person name="Sun X."/>
            <person name="Zhang S."/>
            <person name="Liu B."/>
            <person name="Cheng P."/>
            <person name="Jiang X."/>
            <person name="Li J."/>
            <person name="Fan D."/>
            <person name="Wang W."/>
            <person name="Fu W."/>
            <person name="Wang T."/>
            <person name="Wang B."/>
            <person name="Zhang J."/>
            <person name="Peng Z."/>
            <person name="Li Y."/>
            <person name="Li N."/>
            <person name="Wang J."/>
            <person name="Chen M."/>
            <person name="He Y."/>
            <person name="Tan F."/>
            <person name="Song X."/>
            <person name="Zheng Q."/>
            <person name="Huang R."/>
            <person name="Yang H."/>
            <person name="Du X."/>
            <person name="Chen L."/>
            <person name="Yang M."/>
            <person name="Gaffney P.M."/>
            <person name="Wang S."/>
            <person name="Luo L."/>
            <person name="She Z."/>
            <person name="Ming Y."/>
            <person name="Huang W."/>
            <person name="Zhang S."/>
            <person name="Huang B."/>
            <person name="Zhang Y."/>
            <person name="Qu T."/>
            <person name="Ni P."/>
            <person name="Miao G."/>
            <person name="Wang J."/>
            <person name="Wang Q."/>
            <person name="Steinberg C.E."/>
            <person name="Wang H."/>
            <person name="Li N."/>
            <person name="Qian L."/>
            <person name="Zhang G."/>
            <person name="Li Y."/>
            <person name="Yang H."/>
            <person name="Liu X."/>
            <person name="Wang J."/>
            <person name="Yin Y."/>
            <person name="Wang J."/>
        </authorList>
    </citation>
    <scope>NUCLEOTIDE SEQUENCE [LARGE SCALE GENOMIC DNA]</scope>
    <source>
        <strain evidence="3">05x7-T-G4-1.051#20</strain>
    </source>
</reference>
<evidence type="ECO:0000313" key="3">
    <source>
        <dbReference type="EMBL" id="EKC20512.1"/>
    </source>
</evidence>
<dbReference type="GO" id="GO:0004175">
    <property type="term" value="F:endopeptidase activity"/>
    <property type="evidence" value="ECO:0007669"/>
    <property type="project" value="TreeGrafter"/>
</dbReference>
<dbReference type="AlphaFoldDB" id="K1P9T6"/>
<keyword evidence="1" id="KW-0420">Kringle</keyword>
<dbReference type="GO" id="GO:0005102">
    <property type="term" value="F:signaling receptor binding"/>
    <property type="evidence" value="ECO:0007669"/>
    <property type="project" value="TreeGrafter"/>
</dbReference>
<dbReference type="SUPFAM" id="SSF57440">
    <property type="entry name" value="Kringle-like"/>
    <property type="match status" value="2"/>
</dbReference>
<gene>
    <name evidence="3" type="ORF">CGI_10005857</name>
</gene>
<evidence type="ECO:0000256" key="1">
    <source>
        <dbReference type="PROSITE-ProRule" id="PRU00121"/>
    </source>
</evidence>
<dbReference type="Gene3D" id="2.40.20.10">
    <property type="entry name" value="Plasminogen Kringle 4"/>
    <property type="match status" value="2"/>
</dbReference>
<dbReference type="CDD" id="cd00108">
    <property type="entry name" value="KR"/>
    <property type="match status" value="1"/>
</dbReference>
<feature type="domain" description="Kringle" evidence="2">
    <location>
        <begin position="46"/>
        <end position="118"/>
    </location>
</feature>
<dbReference type="PANTHER" id="PTHR24261:SF7">
    <property type="entry name" value="KRINGLE DOMAIN-CONTAINING PROTEIN"/>
    <property type="match status" value="1"/>
</dbReference>
<dbReference type="InterPro" id="IPR000001">
    <property type="entry name" value="Kringle"/>
</dbReference>
<accession>K1P9T6</accession>
<organism evidence="3">
    <name type="scientific">Magallana gigas</name>
    <name type="common">Pacific oyster</name>
    <name type="synonym">Crassostrea gigas</name>
    <dbReference type="NCBI Taxonomy" id="29159"/>
    <lineage>
        <taxon>Eukaryota</taxon>
        <taxon>Metazoa</taxon>
        <taxon>Spiralia</taxon>
        <taxon>Lophotrochozoa</taxon>
        <taxon>Mollusca</taxon>
        <taxon>Bivalvia</taxon>
        <taxon>Autobranchia</taxon>
        <taxon>Pteriomorphia</taxon>
        <taxon>Ostreida</taxon>
        <taxon>Ostreoidea</taxon>
        <taxon>Ostreidae</taxon>
        <taxon>Magallana</taxon>
    </lineage>
</organism>
<dbReference type="GO" id="GO:0005615">
    <property type="term" value="C:extracellular space"/>
    <property type="evidence" value="ECO:0007669"/>
    <property type="project" value="TreeGrafter"/>
</dbReference>
<dbReference type="HOGENOM" id="CLU_1574601_0_0_1"/>
<dbReference type="SMART" id="SM00130">
    <property type="entry name" value="KR"/>
    <property type="match status" value="1"/>
</dbReference>
<dbReference type="InterPro" id="IPR013806">
    <property type="entry name" value="Kringle-like"/>
</dbReference>
<protein>
    <submittedName>
        <fullName evidence="3">Plasminogen</fullName>
    </submittedName>
</protein>
<dbReference type="PROSITE" id="PS50070">
    <property type="entry name" value="KRINGLE_2"/>
    <property type="match status" value="2"/>
</dbReference>
<dbReference type="InterPro" id="IPR050759">
    <property type="entry name" value="Serine_protease_kringle"/>
</dbReference>
<name>K1P9T6_MAGGI</name>
<dbReference type="InterPro" id="IPR038178">
    <property type="entry name" value="Kringle_sf"/>
</dbReference>
<feature type="non-terminal residue" evidence="3">
    <location>
        <position position="1"/>
    </location>
</feature>
<dbReference type="Pfam" id="PF00051">
    <property type="entry name" value="Kringle"/>
    <property type="match status" value="2"/>
</dbReference>
<dbReference type="InParanoid" id="K1P9T6"/>
<dbReference type="PANTHER" id="PTHR24261">
    <property type="entry name" value="PLASMINOGEN-RELATED"/>
    <property type="match status" value="1"/>
</dbReference>